<sequence>FSERSIKQASIFFGGAGFLAMSILLSRRAVARHIRKSRIQFYQPNHFSQAAKESQIAQAAAGREPLVALEALNLATLNTVSFFIMLFGGAAWALDVSSLDDLRHKARASLYGAAGATDEEAEREVAAWVYKVMGTQGLEDEKQQQPQPESS</sequence>
<dbReference type="AlphaFoldDB" id="A0AA39X7T8"/>
<protein>
    <recommendedName>
        <fullName evidence="4">Altered inheritance of mitochondria protein 11</fullName>
    </recommendedName>
</protein>
<keyword evidence="2 4" id="KW-1133">Transmembrane helix</keyword>
<reference evidence="5" key="1">
    <citation type="submission" date="2023-06" db="EMBL/GenBank/DDBJ databases">
        <title>Genome-scale phylogeny and comparative genomics of the fungal order Sordariales.</title>
        <authorList>
            <consortium name="Lawrence Berkeley National Laboratory"/>
            <person name="Hensen N."/>
            <person name="Bonometti L."/>
            <person name="Westerberg I."/>
            <person name="Brannstrom I.O."/>
            <person name="Guillou S."/>
            <person name="Cros-Aarteil S."/>
            <person name="Calhoun S."/>
            <person name="Haridas S."/>
            <person name="Kuo A."/>
            <person name="Mondo S."/>
            <person name="Pangilinan J."/>
            <person name="Riley R."/>
            <person name="LaButti K."/>
            <person name="Andreopoulos B."/>
            <person name="Lipzen A."/>
            <person name="Chen C."/>
            <person name="Yanf M."/>
            <person name="Daum C."/>
            <person name="Ng V."/>
            <person name="Clum A."/>
            <person name="Steindorff A."/>
            <person name="Ohm R."/>
            <person name="Martin F."/>
            <person name="Silar P."/>
            <person name="Natvig D."/>
            <person name="Lalanne C."/>
            <person name="Gautier V."/>
            <person name="Ament-velasquez S.L."/>
            <person name="Kruys A."/>
            <person name="Hutchinson M.I."/>
            <person name="Powell A.J."/>
            <person name="Barry K."/>
            <person name="Miller A.N."/>
            <person name="Grigoriev I.V."/>
            <person name="Debuchy R."/>
            <person name="Gladieux P."/>
            <person name="Thoren M.H."/>
            <person name="Johannesson H."/>
        </authorList>
    </citation>
    <scope>NUCLEOTIDE SEQUENCE</scope>
    <source>
        <strain evidence="5">SMH3391-2</strain>
    </source>
</reference>
<feature type="transmembrane region" description="Helical" evidence="4">
    <location>
        <begin position="71"/>
        <end position="94"/>
    </location>
</feature>
<organism evidence="5 6">
    <name type="scientific">Bombardia bombarda</name>
    <dbReference type="NCBI Taxonomy" id="252184"/>
    <lineage>
        <taxon>Eukaryota</taxon>
        <taxon>Fungi</taxon>
        <taxon>Dikarya</taxon>
        <taxon>Ascomycota</taxon>
        <taxon>Pezizomycotina</taxon>
        <taxon>Sordariomycetes</taxon>
        <taxon>Sordariomycetidae</taxon>
        <taxon>Sordariales</taxon>
        <taxon>Lasiosphaeriaceae</taxon>
        <taxon>Bombardia</taxon>
    </lineage>
</organism>
<feature type="transmembrane region" description="Helical" evidence="4">
    <location>
        <begin position="6"/>
        <end position="26"/>
    </location>
</feature>
<evidence type="ECO:0000256" key="2">
    <source>
        <dbReference type="ARBA" id="ARBA00022989"/>
    </source>
</evidence>
<dbReference type="PANTHER" id="PTHR39136">
    <property type="entry name" value="ALTERED INHERITANCE OF MITOCHONDRIA PROTEIN 11"/>
    <property type="match status" value="1"/>
</dbReference>
<evidence type="ECO:0000256" key="3">
    <source>
        <dbReference type="ARBA" id="ARBA00023136"/>
    </source>
</evidence>
<keyword evidence="1 4" id="KW-0812">Transmembrane</keyword>
<keyword evidence="6" id="KW-1185">Reference proteome</keyword>
<evidence type="ECO:0000313" key="6">
    <source>
        <dbReference type="Proteomes" id="UP001174934"/>
    </source>
</evidence>
<dbReference type="GO" id="GO:0005739">
    <property type="term" value="C:mitochondrion"/>
    <property type="evidence" value="ECO:0007669"/>
    <property type="project" value="TreeGrafter"/>
</dbReference>
<evidence type="ECO:0000256" key="4">
    <source>
        <dbReference type="RuleBase" id="RU367098"/>
    </source>
</evidence>
<comment type="similarity">
    <text evidence="4">Belongs to the AIM11 family.</text>
</comment>
<keyword evidence="3 4" id="KW-0472">Membrane</keyword>
<dbReference type="PANTHER" id="PTHR39136:SF1">
    <property type="entry name" value="ALTERED INHERITANCE OF MITOCHONDRIA PROTEIN 11"/>
    <property type="match status" value="1"/>
</dbReference>
<dbReference type="GO" id="GO:0016020">
    <property type="term" value="C:membrane"/>
    <property type="evidence" value="ECO:0007669"/>
    <property type="project" value="UniProtKB-SubCell"/>
</dbReference>
<name>A0AA39X7T8_9PEZI</name>
<evidence type="ECO:0000256" key="1">
    <source>
        <dbReference type="ARBA" id="ARBA00022692"/>
    </source>
</evidence>
<evidence type="ECO:0000313" key="5">
    <source>
        <dbReference type="EMBL" id="KAK0628706.1"/>
    </source>
</evidence>
<dbReference type="EMBL" id="JAULSR010000002">
    <property type="protein sequence ID" value="KAK0628706.1"/>
    <property type="molecule type" value="Genomic_DNA"/>
</dbReference>
<comment type="subcellular location">
    <subcellularLocation>
        <location evidence="4">Membrane</location>
        <topology evidence="4">Multi-pass membrane protein</topology>
    </subcellularLocation>
</comment>
<dbReference type="Proteomes" id="UP001174934">
    <property type="component" value="Unassembled WGS sequence"/>
</dbReference>
<feature type="non-terminal residue" evidence="5">
    <location>
        <position position="151"/>
    </location>
</feature>
<dbReference type="InterPro" id="IPR038814">
    <property type="entry name" value="AIM11"/>
</dbReference>
<comment type="caution">
    <text evidence="5">The sequence shown here is derived from an EMBL/GenBank/DDBJ whole genome shotgun (WGS) entry which is preliminary data.</text>
</comment>
<feature type="non-terminal residue" evidence="5">
    <location>
        <position position="1"/>
    </location>
</feature>
<proteinExistence type="inferred from homology"/>
<accession>A0AA39X7T8</accession>
<gene>
    <name evidence="4" type="primary">AIM11</name>
    <name evidence="5" type="ORF">B0T17DRAFT_459145</name>
</gene>